<dbReference type="InterPro" id="IPR010982">
    <property type="entry name" value="Lambda_DNA-bd_dom_sf"/>
</dbReference>
<dbReference type="GO" id="GO:0003677">
    <property type="term" value="F:DNA binding"/>
    <property type="evidence" value="ECO:0007669"/>
    <property type="project" value="UniProtKB-KW"/>
</dbReference>
<protein>
    <submittedName>
        <fullName evidence="3">Helix-turn-helix transcriptional regulator</fullName>
    </submittedName>
</protein>
<feature type="domain" description="HTH cro/C1-type" evidence="2">
    <location>
        <begin position="17"/>
        <end position="71"/>
    </location>
</feature>
<evidence type="ECO:0000313" key="3">
    <source>
        <dbReference type="EMBL" id="NMP23497.1"/>
    </source>
</evidence>
<dbReference type="PANTHER" id="PTHR46558">
    <property type="entry name" value="TRACRIPTIONAL REGULATORY PROTEIN-RELATED-RELATED"/>
    <property type="match status" value="1"/>
</dbReference>
<name>A0A7Y0L5U1_9FIRM</name>
<evidence type="ECO:0000313" key="4">
    <source>
        <dbReference type="Proteomes" id="UP000533476"/>
    </source>
</evidence>
<evidence type="ECO:0000256" key="1">
    <source>
        <dbReference type="ARBA" id="ARBA00023125"/>
    </source>
</evidence>
<dbReference type="Pfam" id="PF01381">
    <property type="entry name" value="HTH_3"/>
    <property type="match status" value="1"/>
</dbReference>
<proteinExistence type="predicted"/>
<dbReference type="EMBL" id="JABBVZ010000053">
    <property type="protein sequence ID" value="NMP23497.1"/>
    <property type="molecule type" value="Genomic_DNA"/>
</dbReference>
<keyword evidence="4" id="KW-1185">Reference proteome</keyword>
<sequence>MSTTTPDPFAKEFGERLRTARLRQQLSQTALAHQLSIGRSTLVEYESGATLPSLTVAMRLAATLEVSLDWLCGLAPDR</sequence>
<dbReference type="AlphaFoldDB" id="A0A7Y0L5U1"/>
<reference evidence="3 4" key="1">
    <citation type="submission" date="2020-04" db="EMBL/GenBank/DDBJ databases">
        <authorList>
            <person name="Zhang R."/>
            <person name="Schippers A."/>
        </authorList>
    </citation>
    <scope>NUCLEOTIDE SEQUENCE [LARGE SCALE GENOMIC DNA]</scope>
    <source>
        <strain evidence="3 4">DSM 109850</strain>
    </source>
</reference>
<dbReference type="InterPro" id="IPR001387">
    <property type="entry name" value="Cro/C1-type_HTH"/>
</dbReference>
<dbReference type="PANTHER" id="PTHR46558:SF11">
    <property type="entry name" value="HTH-TYPE TRANSCRIPTIONAL REGULATOR XRE"/>
    <property type="match status" value="1"/>
</dbReference>
<dbReference type="PROSITE" id="PS50943">
    <property type="entry name" value="HTH_CROC1"/>
    <property type="match status" value="1"/>
</dbReference>
<dbReference type="Gene3D" id="1.10.260.40">
    <property type="entry name" value="lambda repressor-like DNA-binding domains"/>
    <property type="match status" value="1"/>
</dbReference>
<dbReference type="SMART" id="SM00530">
    <property type="entry name" value="HTH_XRE"/>
    <property type="match status" value="1"/>
</dbReference>
<evidence type="ECO:0000259" key="2">
    <source>
        <dbReference type="PROSITE" id="PS50943"/>
    </source>
</evidence>
<comment type="caution">
    <text evidence="3">The sequence shown here is derived from an EMBL/GenBank/DDBJ whole genome shotgun (WGS) entry which is preliminary data.</text>
</comment>
<dbReference type="Proteomes" id="UP000533476">
    <property type="component" value="Unassembled WGS sequence"/>
</dbReference>
<accession>A0A7Y0L5U1</accession>
<dbReference type="RefSeq" id="WP_169100825.1">
    <property type="nucleotide sequence ID" value="NZ_JABBVZ010000053.1"/>
</dbReference>
<keyword evidence="1" id="KW-0238">DNA-binding</keyword>
<dbReference type="SUPFAM" id="SSF47413">
    <property type="entry name" value="lambda repressor-like DNA-binding domains"/>
    <property type="match status" value="1"/>
</dbReference>
<organism evidence="3 4">
    <name type="scientific">Sulfobacillus harzensis</name>
    <dbReference type="NCBI Taxonomy" id="2729629"/>
    <lineage>
        <taxon>Bacteria</taxon>
        <taxon>Bacillati</taxon>
        <taxon>Bacillota</taxon>
        <taxon>Clostridia</taxon>
        <taxon>Eubacteriales</taxon>
        <taxon>Clostridiales Family XVII. Incertae Sedis</taxon>
        <taxon>Sulfobacillus</taxon>
    </lineage>
</organism>
<dbReference type="CDD" id="cd00093">
    <property type="entry name" value="HTH_XRE"/>
    <property type="match status" value="1"/>
</dbReference>
<gene>
    <name evidence="3" type="ORF">HIJ39_14210</name>
</gene>